<protein>
    <submittedName>
        <fullName evidence="1">Uncharacterized protein</fullName>
    </submittedName>
</protein>
<accession>G5JDD5</accession>
<dbReference type="AlphaFoldDB" id="G5JDD5"/>
<sequence length="156" mass="18577">MFGKQSALLQQSNILSYYMVGSNYKREENLRKLLIYVDRRFNLIEVSDIYEFECYLKKGEPYYNLIIVINNRSERNSDQTYYLLNNYQNKIRNTQKYVPKICIPIDIDYLGTGRKKQFTNEFSKKFFDLIVNGVEVDDFDFTAKCTLAQIIELPQL</sequence>
<reference evidence="1 2" key="1">
    <citation type="journal article" date="2011" name="Front. Microbiol.">
        <title>Two Strains of Crocosphaera watsonii with Highly Conserved Genomes are Distinguished by Strain-Specific Features.</title>
        <authorList>
            <person name="Bench S.R."/>
            <person name="Ilikchyan I.N."/>
            <person name="Tripp H.J."/>
            <person name="Zehr J.P."/>
        </authorList>
    </citation>
    <scope>NUCLEOTIDE SEQUENCE [LARGE SCALE GENOMIC DNA]</scope>
    <source>
        <strain evidence="1 2">WH 0003</strain>
    </source>
</reference>
<dbReference type="EMBL" id="AESD01000843">
    <property type="protein sequence ID" value="EHJ09801.1"/>
    <property type="molecule type" value="Genomic_DNA"/>
</dbReference>
<dbReference type="Proteomes" id="UP000003477">
    <property type="component" value="Unassembled WGS sequence"/>
</dbReference>
<gene>
    <name evidence="1" type="ORF">CWATWH0003_5429</name>
</gene>
<evidence type="ECO:0000313" key="2">
    <source>
        <dbReference type="Proteomes" id="UP000003477"/>
    </source>
</evidence>
<organism evidence="1 2">
    <name type="scientific">Crocosphaera watsonii WH 0003</name>
    <dbReference type="NCBI Taxonomy" id="423471"/>
    <lineage>
        <taxon>Bacteria</taxon>
        <taxon>Bacillati</taxon>
        <taxon>Cyanobacteriota</taxon>
        <taxon>Cyanophyceae</taxon>
        <taxon>Oscillatoriophycideae</taxon>
        <taxon>Chroococcales</taxon>
        <taxon>Aphanothecaceae</taxon>
        <taxon>Crocosphaera</taxon>
    </lineage>
</organism>
<evidence type="ECO:0000313" key="1">
    <source>
        <dbReference type="EMBL" id="EHJ09801.1"/>
    </source>
</evidence>
<comment type="caution">
    <text evidence="1">The sequence shown here is derived from an EMBL/GenBank/DDBJ whole genome shotgun (WGS) entry which is preliminary data.</text>
</comment>
<name>G5JDD5_CROWT</name>
<proteinExistence type="predicted"/>